<keyword evidence="3" id="KW-1185">Reference proteome</keyword>
<dbReference type="Proteomes" id="UP001281410">
    <property type="component" value="Unassembled WGS sequence"/>
</dbReference>
<evidence type="ECO:0000313" key="2">
    <source>
        <dbReference type="EMBL" id="KAK3190167.1"/>
    </source>
</evidence>
<accession>A0AAE0DWZ9</accession>
<dbReference type="AlphaFoldDB" id="A0AAE0DWZ9"/>
<evidence type="ECO:0000313" key="3">
    <source>
        <dbReference type="Proteomes" id="UP001281410"/>
    </source>
</evidence>
<gene>
    <name evidence="2" type="ORF">Dsin_029728</name>
</gene>
<name>A0AAE0DWZ9_9ROSI</name>
<dbReference type="CDD" id="cd06222">
    <property type="entry name" value="RNase_H_like"/>
    <property type="match status" value="1"/>
</dbReference>
<evidence type="ECO:0000259" key="1">
    <source>
        <dbReference type="Pfam" id="PF13456"/>
    </source>
</evidence>
<dbReference type="Pfam" id="PF13456">
    <property type="entry name" value="RVT_3"/>
    <property type="match status" value="1"/>
</dbReference>
<dbReference type="PANTHER" id="PTHR47723">
    <property type="entry name" value="OS05G0353850 PROTEIN"/>
    <property type="match status" value="1"/>
</dbReference>
<dbReference type="GO" id="GO:0003676">
    <property type="term" value="F:nucleic acid binding"/>
    <property type="evidence" value="ECO:0007669"/>
    <property type="project" value="InterPro"/>
</dbReference>
<feature type="domain" description="RNase H type-1" evidence="1">
    <location>
        <begin position="36"/>
        <end position="103"/>
    </location>
</feature>
<organism evidence="2 3">
    <name type="scientific">Dipteronia sinensis</name>
    <dbReference type="NCBI Taxonomy" id="43782"/>
    <lineage>
        <taxon>Eukaryota</taxon>
        <taxon>Viridiplantae</taxon>
        <taxon>Streptophyta</taxon>
        <taxon>Embryophyta</taxon>
        <taxon>Tracheophyta</taxon>
        <taxon>Spermatophyta</taxon>
        <taxon>Magnoliopsida</taxon>
        <taxon>eudicotyledons</taxon>
        <taxon>Gunneridae</taxon>
        <taxon>Pentapetalae</taxon>
        <taxon>rosids</taxon>
        <taxon>malvids</taxon>
        <taxon>Sapindales</taxon>
        <taxon>Sapindaceae</taxon>
        <taxon>Hippocastanoideae</taxon>
        <taxon>Acereae</taxon>
        <taxon>Dipteronia</taxon>
    </lineage>
</organism>
<dbReference type="InterPro" id="IPR053151">
    <property type="entry name" value="RNase_H-like"/>
</dbReference>
<dbReference type="PANTHER" id="PTHR47723:SF24">
    <property type="entry name" value="RNASE H TYPE-1 DOMAIN-CONTAINING PROTEIN"/>
    <property type="match status" value="1"/>
</dbReference>
<dbReference type="InterPro" id="IPR002156">
    <property type="entry name" value="RNaseH_domain"/>
</dbReference>
<reference evidence="2" key="1">
    <citation type="journal article" date="2023" name="Plant J.">
        <title>Genome sequences and population genomics provide insights into the demographic history, inbreeding, and mutation load of two 'living fossil' tree species of Dipteronia.</title>
        <authorList>
            <person name="Feng Y."/>
            <person name="Comes H.P."/>
            <person name="Chen J."/>
            <person name="Zhu S."/>
            <person name="Lu R."/>
            <person name="Zhang X."/>
            <person name="Li P."/>
            <person name="Qiu J."/>
            <person name="Olsen K.M."/>
            <person name="Qiu Y."/>
        </authorList>
    </citation>
    <scope>NUCLEOTIDE SEQUENCE</scope>
    <source>
        <strain evidence="2">NBL</strain>
    </source>
</reference>
<sequence>MDRDADKRMDCGTGSDQFHLLAVLGQLGSVGNLLRWNYGLEPIVVESDALGVVQMINSATKVSADIGLIIEDIRDRLQDMSGSRVVFAYRNANVVAHNLSKMALTIVEDLFWMESYPPCVERFVQDDCPD</sequence>
<proteinExistence type="predicted"/>
<protein>
    <recommendedName>
        <fullName evidence="1">RNase H type-1 domain-containing protein</fullName>
    </recommendedName>
</protein>
<dbReference type="InterPro" id="IPR044730">
    <property type="entry name" value="RNase_H-like_dom_plant"/>
</dbReference>
<dbReference type="EMBL" id="JANJYJ010000009">
    <property type="protein sequence ID" value="KAK3190167.1"/>
    <property type="molecule type" value="Genomic_DNA"/>
</dbReference>
<dbReference type="GO" id="GO:0004523">
    <property type="term" value="F:RNA-DNA hybrid ribonuclease activity"/>
    <property type="evidence" value="ECO:0007669"/>
    <property type="project" value="InterPro"/>
</dbReference>
<comment type="caution">
    <text evidence="2">The sequence shown here is derived from an EMBL/GenBank/DDBJ whole genome shotgun (WGS) entry which is preliminary data.</text>
</comment>